<evidence type="ECO:0000313" key="6">
    <source>
        <dbReference type="Proteomes" id="UP000838686"/>
    </source>
</evidence>
<evidence type="ECO:0000259" key="4">
    <source>
        <dbReference type="Pfam" id="PF00542"/>
    </source>
</evidence>
<proteinExistence type="predicted"/>
<keyword evidence="3" id="KW-0732">Signal</keyword>
<sequence>MKKSISLCLALMFMFVVAACSADKQSEVEPTASSIATPATEEADYEVVLVDAGMKKLEVVKAIRDSMKLDLASSKEIVDGAPATVASSLSKVEAGKLKTELEAVGATVEVNEMEQSNAAISDGVQTEFEIVLIDAGTKKLEVVKAIRDSAKLDLASSKEIVDGAPATVASRLSKEEAEKLKTELEAAGATVQLK</sequence>
<evidence type="ECO:0000313" key="5">
    <source>
        <dbReference type="EMBL" id="CAH1205442.1"/>
    </source>
</evidence>
<dbReference type="PROSITE" id="PS51257">
    <property type="entry name" value="PROKAR_LIPOPROTEIN"/>
    <property type="match status" value="1"/>
</dbReference>
<comment type="caution">
    <text evidence="5">The sequence shown here is derived from an EMBL/GenBank/DDBJ whole genome shotgun (WGS) entry which is preliminary data.</text>
</comment>
<feature type="signal peptide" evidence="3">
    <location>
        <begin position="1"/>
        <end position="18"/>
    </location>
</feature>
<feature type="domain" description="Large ribosomal subunit protein bL12 C-terminal" evidence="4">
    <location>
        <begin position="46"/>
        <end position="110"/>
    </location>
</feature>
<organism evidence="5 6">
    <name type="scientific">Paenibacillus plantiphilus</name>
    <dbReference type="NCBI Taxonomy" id="2905650"/>
    <lineage>
        <taxon>Bacteria</taxon>
        <taxon>Bacillati</taxon>
        <taxon>Bacillota</taxon>
        <taxon>Bacilli</taxon>
        <taxon>Bacillales</taxon>
        <taxon>Paenibacillaceae</taxon>
        <taxon>Paenibacillus</taxon>
    </lineage>
</organism>
<evidence type="ECO:0000256" key="1">
    <source>
        <dbReference type="ARBA" id="ARBA00022980"/>
    </source>
</evidence>
<dbReference type="InterPro" id="IPR014719">
    <property type="entry name" value="Ribosomal_bL12_C/ClpS-like"/>
</dbReference>
<protein>
    <recommendedName>
        <fullName evidence="4">Large ribosomal subunit protein bL12 C-terminal domain-containing protein</fullName>
    </recommendedName>
</protein>
<dbReference type="RefSeq" id="WP_236342229.1">
    <property type="nucleotide sequence ID" value="NZ_CAKMMF010000011.1"/>
</dbReference>
<dbReference type="Pfam" id="PF00542">
    <property type="entry name" value="Ribosomal_L12"/>
    <property type="match status" value="2"/>
</dbReference>
<keyword evidence="1" id="KW-0689">Ribosomal protein</keyword>
<feature type="chain" id="PRO_5046810342" description="Large ribosomal subunit protein bL12 C-terminal domain-containing protein" evidence="3">
    <location>
        <begin position="19"/>
        <end position="194"/>
    </location>
</feature>
<dbReference type="Proteomes" id="UP000838686">
    <property type="component" value="Unassembled WGS sequence"/>
</dbReference>
<reference evidence="5" key="1">
    <citation type="submission" date="2022-01" db="EMBL/GenBank/DDBJ databases">
        <authorList>
            <person name="Criscuolo A."/>
        </authorList>
    </citation>
    <scope>NUCLEOTIDE SEQUENCE</scope>
    <source>
        <strain evidence="5">CIP111893</strain>
    </source>
</reference>
<dbReference type="EMBL" id="CAKMMF010000011">
    <property type="protein sequence ID" value="CAH1205442.1"/>
    <property type="molecule type" value="Genomic_DNA"/>
</dbReference>
<accession>A0ABM9C952</accession>
<dbReference type="PANTHER" id="PTHR45987:SF4">
    <property type="entry name" value="LARGE RIBOSOMAL SUBUNIT PROTEIN BL12M"/>
    <property type="match status" value="1"/>
</dbReference>
<dbReference type="Gene3D" id="3.30.1390.10">
    <property type="match status" value="2"/>
</dbReference>
<feature type="domain" description="Large ribosomal subunit protein bL12 C-terminal" evidence="4">
    <location>
        <begin position="128"/>
        <end position="194"/>
    </location>
</feature>
<dbReference type="PANTHER" id="PTHR45987">
    <property type="entry name" value="39S RIBOSOMAL PROTEIN L12"/>
    <property type="match status" value="1"/>
</dbReference>
<name>A0ABM9C952_9BACL</name>
<keyword evidence="6" id="KW-1185">Reference proteome</keyword>
<gene>
    <name evidence="5" type="ORF">PAECIP111893_02349</name>
</gene>
<dbReference type="InterPro" id="IPR000206">
    <property type="entry name" value="Ribosomal_bL12"/>
</dbReference>
<evidence type="ECO:0000256" key="2">
    <source>
        <dbReference type="ARBA" id="ARBA00023274"/>
    </source>
</evidence>
<dbReference type="InterPro" id="IPR013823">
    <property type="entry name" value="Ribosomal_bL12_C"/>
</dbReference>
<evidence type="ECO:0000256" key="3">
    <source>
        <dbReference type="SAM" id="SignalP"/>
    </source>
</evidence>
<dbReference type="SUPFAM" id="SSF54736">
    <property type="entry name" value="ClpS-like"/>
    <property type="match status" value="2"/>
</dbReference>
<keyword evidence="2" id="KW-0687">Ribonucleoprotein</keyword>